<evidence type="ECO:0000256" key="1">
    <source>
        <dbReference type="SAM" id="MobiDB-lite"/>
    </source>
</evidence>
<feature type="compositionally biased region" description="Basic and acidic residues" evidence="1">
    <location>
        <begin position="354"/>
        <end position="365"/>
    </location>
</feature>
<evidence type="ECO:0000313" key="2">
    <source>
        <dbReference type="EMBL" id="MBT9316441.1"/>
    </source>
</evidence>
<feature type="region of interest" description="Disordered" evidence="1">
    <location>
        <begin position="284"/>
        <end position="365"/>
    </location>
</feature>
<evidence type="ECO:0000313" key="3">
    <source>
        <dbReference type="Proteomes" id="UP000717364"/>
    </source>
</evidence>
<reference evidence="2" key="1">
    <citation type="submission" date="2020-11" db="EMBL/GenBank/DDBJ databases">
        <authorList>
            <person name="Konstantinou D."/>
            <person name="Gkelis S."/>
            <person name="Popin R."/>
            <person name="Fewer D."/>
            <person name="Sivonen K."/>
        </authorList>
    </citation>
    <scope>NUCLEOTIDE SEQUENCE</scope>
    <source>
        <strain evidence="2">TAU-MAC 1115</strain>
    </source>
</reference>
<accession>A0A947DGI7</accession>
<dbReference type="PANTHER" id="PTHR43473:SF2">
    <property type="entry name" value="MAGNESIUM-CHELATASE SUBUNIT CHLD, CHLOROPLASTIC"/>
    <property type="match status" value="1"/>
</dbReference>
<keyword evidence="3" id="KW-1185">Reference proteome</keyword>
<name>A0A947DGI7_9CYAN</name>
<protein>
    <recommendedName>
        <fullName evidence="4">Mg-chelatase subunit ChlD</fullName>
    </recommendedName>
</protein>
<organism evidence="2 3">
    <name type="scientific">Leptothoe spongobia TAU-MAC 1115</name>
    <dbReference type="NCBI Taxonomy" id="1967444"/>
    <lineage>
        <taxon>Bacteria</taxon>
        <taxon>Bacillati</taxon>
        <taxon>Cyanobacteriota</taxon>
        <taxon>Cyanophyceae</taxon>
        <taxon>Nodosilineales</taxon>
        <taxon>Cymatolegaceae</taxon>
        <taxon>Leptothoe</taxon>
        <taxon>Leptothoe spongobia</taxon>
    </lineage>
</organism>
<comment type="caution">
    <text evidence="2">The sequence shown here is derived from an EMBL/GenBank/DDBJ whole genome shotgun (WGS) entry which is preliminary data.</text>
</comment>
<dbReference type="RefSeq" id="WP_215609508.1">
    <property type="nucleotide sequence ID" value="NZ_JADOES010000026.1"/>
</dbReference>
<dbReference type="EMBL" id="JADOES010000026">
    <property type="protein sequence ID" value="MBT9316441.1"/>
    <property type="molecule type" value="Genomic_DNA"/>
</dbReference>
<evidence type="ECO:0008006" key="4">
    <source>
        <dbReference type="Google" id="ProtNLM"/>
    </source>
</evidence>
<gene>
    <name evidence="2" type="ORF">IXB50_13495</name>
</gene>
<sequence>MVREQARTQIIPSLQQPLVQGLACAALQPGLRSILVFDSSPAMLETAVGLWAEMLAITTQGSVQSVYLGPTETEESLWGSMSLAPENKTQPFVWKAGLLGNDSAVRIVVIPDLSRLSLSAARACIALMGTEVAQLERYGHQARWRSQLGWIAGCPRSQIKFLSPHLLDRFALRLSGQEFQRRDRTTALRAWFASLETPQTKEPTLPTELRQQIEAAQQQRPALTDAACERGLAYFSDGEGLRRELTLLRLAQSQAQLDKGKLSKVMPKHVDLAARMIGLKLVSTEPEEPALPETKTLEPEAEAEPLQPESLPDTPIEDTPSQESRSETPVYKPDSEAEFPSTPVELNPVQEPYPEDHTPTERESASLRLPARRFRKATMGRGPVIGVEPTTVPQDIAWVSTLLEAAKYQAMRTSENGAGLTLQPTDLRRYRRAAVPEQLLTVVLDYTCLKECQWQEALLPYLQWAYIERASVCLVQVGAATAGQELQAQKVSAQSVLVPRVQVALEQGAGLATPLAHGLNLAQHSLRHALQHGRSAVQQAVLVVLSDGRGNVPLEASQMNRKPTYLVNRQGIEDALQEAEQIRRLKQVEAVVLNPQPKYYSELPIKLAQALGAKIADIPTLNVWEVDR</sequence>
<dbReference type="Proteomes" id="UP000717364">
    <property type="component" value="Unassembled WGS sequence"/>
</dbReference>
<dbReference type="PANTHER" id="PTHR43473">
    <property type="entry name" value="MAGNESIUM-CHELATASE SUBUNIT CHLD, CHLOROPLASTIC"/>
    <property type="match status" value="1"/>
</dbReference>
<reference evidence="2" key="2">
    <citation type="journal article" date="2021" name="Mar. Drugs">
        <title>Genome Reduction and Secondary Metabolism of the Marine Sponge-Associated Cyanobacterium Leptothoe.</title>
        <authorList>
            <person name="Konstantinou D."/>
            <person name="Popin R.V."/>
            <person name="Fewer D.P."/>
            <person name="Sivonen K."/>
            <person name="Gkelis S."/>
        </authorList>
    </citation>
    <scope>NUCLEOTIDE SEQUENCE</scope>
    <source>
        <strain evidence="2">TAU-MAC 1115</strain>
    </source>
</reference>
<proteinExistence type="predicted"/>
<dbReference type="AlphaFoldDB" id="A0A947DGI7"/>